<evidence type="ECO:0000313" key="5">
    <source>
        <dbReference type="Proteomes" id="UP000664859"/>
    </source>
</evidence>
<name>A0A835Z2K4_9STRA</name>
<dbReference type="InterPro" id="IPR015943">
    <property type="entry name" value="WD40/YVTN_repeat-like_dom_sf"/>
</dbReference>
<comment type="caution">
    <text evidence="4">The sequence shown here is derived from an EMBL/GenBank/DDBJ whole genome shotgun (WGS) entry which is preliminary data.</text>
</comment>
<dbReference type="AlphaFoldDB" id="A0A835Z2K4"/>
<dbReference type="OrthoDB" id="496at2759"/>
<dbReference type="EMBL" id="JAFCMP010000335">
    <property type="protein sequence ID" value="KAG5181098.1"/>
    <property type="molecule type" value="Genomic_DNA"/>
</dbReference>
<feature type="repeat" description="WD" evidence="3">
    <location>
        <begin position="238"/>
        <end position="279"/>
    </location>
</feature>
<dbReference type="InterPro" id="IPR001680">
    <property type="entry name" value="WD40_rpt"/>
</dbReference>
<dbReference type="SUPFAM" id="SSF50978">
    <property type="entry name" value="WD40 repeat-like"/>
    <property type="match status" value="1"/>
</dbReference>
<protein>
    <submittedName>
        <fullName evidence="4">WD40-repeat-containing domain protein</fullName>
    </submittedName>
</protein>
<dbReference type="PANTHER" id="PTHR19848:SF8">
    <property type="entry name" value="F-BOX AND WD REPEAT DOMAIN CONTAINING 7"/>
    <property type="match status" value="1"/>
</dbReference>
<keyword evidence="5" id="KW-1185">Reference proteome</keyword>
<dbReference type="PROSITE" id="PS50082">
    <property type="entry name" value="WD_REPEATS_2"/>
    <property type="match status" value="1"/>
</dbReference>
<evidence type="ECO:0000256" key="2">
    <source>
        <dbReference type="ARBA" id="ARBA00022737"/>
    </source>
</evidence>
<dbReference type="Gene3D" id="2.130.10.10">
    <property type="entry name" value="YVTN repeat-like/Quinoprotein amine dehydrogenase"/>
    <property type="match status" value="2"/>
</dbReference>
<dbReference type="SMART" id="SM00320">
    <property type="entry name" value="WD40"/>
    <property type="match status" value="5"/>
</dbReference>
<dbReference type="Proteomes" id="UP000664859">
    <property type="component" value="Unassembled WGS sequence"/>
</dbReference>
<organism evidence="4 5">
    <name type="scientific">Tribonema minus</name>
    <dbReference type="NCBI Taxonomy" id="303371"/>
    <lineage>
        <taxon>Eukaryota</taxon>
        <taxon>Sar</taxon>
        <taxon>Stramenopiles</taxon>
        <taxon>Ochrophyta</taxon>
        <taxon>PX clade</taxon>
        <taxon>Xanthophyceae</taxon>
        <taxon>Tribonematales</taxon>
        <taxon>Tribonemataceae</taxon>
        <taxon>Tribonema</taxon>
    </lineage>
</organism>
<dbReference type="PROSITE" id="PS50294">
    <property type="entry name" value="WD_REPEATS_REGION"/>
    <property type="match status" value="1"/>
</dbReference>
<keyword evidence="1 3" id="KW-0853">WD repeat</keyword>
<dbReference type="Pfam" id="PF00400">
    <property type="entry name" value="WD40"/>
    <property type="match status" value="3"/>
</dbReference>
<keyword evidence="2" id="KW-0677">Repeat</keyword>
<evidence type="ECO:0000313" key="4">
    <source>
        <dbReference type="EMBL" id="KAG5181098.1"/>
    </source>
</evidence>
<accession>A0A835Z2K4</accession>
<sequence>MDGPSNIDRTPLLEGINAAPANSADDDLPLAEAVVVSYELETYDATLQIAPSSWLSTSTSGSDPPASLNFERARDTAVATSFRRPGYEPPTLQGASEAVTVAERCRHQSWGSALMLTGGLCQSASSITNVGSLETWHIGASTTVNGGLGAQAMQHVAAAHDGIVSSISTACDASSHVCASDSSLARSGTLVMTGGADKKANLWLLPRASGTSSGGKTDTHGDSAPPAATGSLQRLCQLSGHSDWVKCVTLGQNGLWAASGGREGSLRFWAPRSVSAFATSAYSVAAEGKLRRDAAQAPGHSCVLVDPWKTLSRDMEICRHSARRPRLIGLHQLQRGLAWVTAIARYRRQRLVACSGDPHMLCSGGEDKKMLVWDTRIGDAVHCSEQHEGTVLCLAFSPCSRSTAPSPPPWLISGGEDGHLLVHDTRTWRVLATLQDPSSAAQSGRTRASSEASAGPCGSFATLGSSSGSFALGSAAGCSSTSSADASRKWEGESRGATHYYAIVACAAVADASGSSSGGGCWVAAAGGDRVVRVWRCSNGGGGSAQQHTDESGLLDECGASSGWGWQHVGSVQSDLASVTCLGLLPA</sequence>
<gene>
    <name evidence="4" type="ORF">JKP88DRAFT_263631</name>
</gene>
<dbReference type="InterPro" id="IPR036322">
    <property type="entry name" value="WD40_repeat_dom_sf"/>
</dbReference>
<reference evidence="4" key="1">
    <citation type="submission" date="2021-02" db="EMBL/GenBank/DDBJ databases">
        <title>First Annotated Genome of the Yellow-green Alga Tribonema minus.</title>
        <authorList>
            <person name="Mahan K.M."/>
        </authorList>
    </citation>
    <scope>NUCLEOTIDE SEQUENCE</scope>
    <source>
        <strain evidence="4">UTEX B ZZ1240</strain>
    </source>
</reference>
<evidence type="ECO:0000256" key="3">
    <source>
        <dbReference type="PROSITE-ProRule" id="PRU00221"/>
    </source>
</evidence>
<evidence type="ECO:0000256" key="1">
    <source>
        <dbReference type="ARBA" id="ARBA00022574"/>
    </source>
</evidence>
<dbReference type="PANTHER" id="PTHR19848">
    <property type="entry name" value="WD40 REPEAT PROTEIN"/>
    <property type="match status" value="1"/>
</dbReference>
<proteinExistence type="predicted"/>